<dbReference type="Gene3D" id="3.30.420.10">
    <property type="entry name" value="Ribonuclease H-like superfamily/Ribonuclease H"/>
    <property type="match status" value="1"/>
</dbReference>
<dbReference type="RefSeq" id="WP_369243637.1">
    <property type="nucleotide sequence ID" value="NZ_CP163443.1"/>
</dbReference>
<comment type="similarity">
    <text evidence="1">Belongs to the transposase IS21/IS408/IS1162 family.</text>
</comment>
<accession>A0AB39R6H0</accession>
<dbReference type="InterPro" id="IPR012337">
    <property type="entry name" value="RNaseH-like_sf"/>
</dbReference>
<evidence type="ECO:0000259" key="2">
    <source>
        <dbReference type="PROSITE" id="PS50994"/>
    </source>
</evidence>
<dbReference type="EMBL" id="CP163443">
    <property type="protein sequence ID" value="XDQ50281.1"/>
    <property type="molecule type" value="Genomic_DNA"/>
</dbReference>
<dbReference type="InterPro" id="IPR001584">
    <property type="entry name" value="Integrase_cat-core"/>
</dbReference>
<dbReference type="InterPro" id="IPR054353">
    <property type="entry name" value="IstA-like_C"/>
</dbReference>
<dbReference type="PROSITE" id="PS50994">
    <property type="entry name" value="INTEGRASE"/>
    <property type="match status" value="1"/>
</dbReference>
<sequence>MLTKSARDVMEILEAFDLTRCAFSAAQLAGCDPKTVQKYVDRREAGLSPQETVRRPRLIDQFLPKIEELVDHSKGRIRADVVHQRLVAMGFTGTDRTTRRAVAEVKAAWKDGHRRRYRPWMPEPGMWLQLDWGEGPKVAGRRTQLFCAWLSWSRFRVVIRAWDQTLGTLVACLDATLRRLGGVPAYVLTDNPRTVTIDRVAGIAIRHPDIVAAGKHYGCTVATCEPFDPESKGGVEATVKIAKADLVPTTANLRAEYGSFAELAAECDRWCEQVNARPHRSTKTAPVLRLTAEREHLHPIPAAPHHAALGDERVVDDDQTISFGAVRYSTPPGFVGARVWCRVTGDELAVTAMTETGLEEICRHQLSTPGNPRIVDAHYPHHPDGRGIHRPKPKPRTSQEIAFLNLGEGAHRWLVEAGAAGITRVRSKMARAVELAVALGAEAVDEALGMAAIAGRFADDDLPSILDHLASAAAVGDLVVADEKHSVQPGTNSWKGFGQ</sequence>
<protein>
    <submittedName>
        <fullName evidence="3">IS21 family transposase</fullName>
    </submittedName>
</protein>
<dbReference type="PANTHER" id="PTHR35004">
    <property type="entry name" value="TRANSPOSASE RV3428C-RELATED"/>
    <property type="match status" value="1"/>
</dbReference>
<dbReference type="Pfam" id="PF22483">
    <property type="entry name" value="Mu-transpos_C_2"/>
    <property type="match status" value="1"/>
</dbReference>
<dbReference type="SUPFAM" id="SSF53098">
    <property type="entry name" value="Ribonuclease H-like"/>
    <property type="match status" value="1"/>
</dbReference>
<organism evidence="3">
    <name type="scientific">Streptomyces sp. R41</name>
    <dbReference type="NCBI Taxonomy" id="3238632"/>
    <lineage>
        <taxon>Bacteria</taxon>
        <taxon>Bacillati</taxon>
        <taxon>Actinomycetota</taxon>
        <taxon>Actinomycetes</taxon>
        <taxon>Kitasatosporales</taxon>
        <taxon>Streptomycetaceae</taxon>
        <taxon>Streptomyces</taxon>
    </lineage>
</organism>
<gene>
    <name evidence="3" type="primary">istA</name>
    <name evidence="3" type="ORF">AB5J53_00340</name>
</gene>
<dbReference type="GO" id="GO:0003676">
    <property type="term" value="F:nucleic acid binding"/>
    <property type="evidence" value="ECO:0007669"/>
    <property type="project" value="InterPro"/>
</dbReference>
<dbReference type="InterPro" id="IPR036397">
    <property type="entry name" value="RNaseH_sf"/>
</dbReference>
<evidence type="ECO:0000256" key="1">
    <source>
        <dbReference type="ARBA" id="ARBA00009277"/>
    </source>
</evidence>
<dbReference type="GO" id="GO:0015074">
    <property type="term" value="P:DNA integration"/>
    <property type="evidence" value="ECO:0007669"/>
    <property type="project" value="InterPro"/>
</dbReference>
<evidence type="ECO:0000313" key="3">
    <source>
        <dbReference type="EMBL" id="XDQ50281.1"/>
    </source>
</evidence>
<dbReference type="NCBIfam" id="NF033546">
    <property type="entry name" value="transpos_IS21"/>
    <property type="match status" value="1"/>
</dbReference>
<dbReference type="PANTHER" id="PTHR35004:SF6">
    <property type="entry name" value="TRANSPOSASE"/>
    <property type="match status" value="1"/>
</dbReference>
<reference evidence="3" key="1">
    <citation type="submission" date="2024-07" db="EMBL/GenBank/DDBJ databases">
        <authorList>
            <person name="Yu S.T."/>
        </authorList>
    </citation>
    <scope>NUCLEOTIDE SEQUENCE</scope>
    <source>
        <strain evidence="3">R41</strain>
    </source>
</reference>
<proteinExistence type="inferred from homology"/>
<dbReference type="AlphaFoldDB" id="A0AB39R6H0"/>
<feature type="domain" description="Integrase catalytic" evidence="2">
    <location>
        <begin position="118"/>
        <end position="294"/>
    </location>
</feature>
<name>A0AB39R6H0_9ACTN</name>